<accession>A3IHS0</accession>
<name>A3IHS0_9CHRO</name>
<gene>
    <name evidence="1" type="ORF">CY0110_16192</name>
</gene>
<sequence>MVPESFPFASCIISCPVSSLPKLGA</sequence>
<dbReference type="Proteomes" id="UP000003781">
    <property type="component" value="Unassembled WGS sequence"/>
</dbReference>
<comment type="caution">
    <text evidence="1">The sequence shown here is derived from an EMBL/GenBank/DDBJ whole genome shotgun (WGS) entry which is preliminary data.</text>
</comment>
<protein>
    <submittedName>
        <fullName evidence="1">Uncharacterized protein</fullName>
    </submittedName>
</protein>
<proteinExistence type="predicted"/>
<dbReference type="EMBL" id="AAXW01000002">
    <property type="protein sequence ID" value="EAZ93352.1"/>
    <property type="molecule type" value="Genomic_DNA"/>
</dbReference>
<organism evidence="1 2">
    <name type="scientific">Crocosphaera chwakensis CCY0110</name>
    <dbReference type="NCBI Taxonomy" id="391612"/>
    <lineage>
        <taxon>Bacteria</taxon>
        <taxon>Bacillati</taxon>
        <taxon>Cyanobacteriota</taxon>
        <taxon>Cyanophyceae</taxon>
        <taxon>Oscillatoriophycideae</taxon>
        <taxon>Chroococcales</taxon>
        <taxon>Aphanothecaceae</taxon>
        <taxon>Crocosphaera</taxon>
        <taxon>Crocosphaera chwakensis</taxon>
    </lineage>
</organism>
<dbReference type="AlphaFoldDB" id="A3IHS0"/>
<keyword evidence="2" id="KW-1185">Reference proteome</keyword>
<reference evidence="1 2" key="1">
    <citation type="submission" date="2007-03" db="EMBL/GenBank/DDBJ databases">
        <authorList>
            <person name="Stal L."/>
            <person name="Ferriera S."/>
            <person name="Johnson J."/>
            <person name="Kravitz S."/>
            <person name="Beeson K."/>
            <person name="Sutton G."/>
            <person name="Rogers Y.-H."/>
            <person name="Friedman R."/>
            <person name="Frazier M."/>
            <person name="Venter J.C."/>
        </authorList>
    </citation>
    <scope>NUCLEOTIDE SEQUENCE [LARGE SCALE GENOMIC DNA]</scope>
    <source>
        <strain evidence="1 2">CCY0110</strain>
    </source>
</reference>
<evidence type="ECO:0000313" key="2">
    <source>
        <dbReference type="Proteomes" id="UP000003781"/>
    </source>
</evidence>
<evidence type="ECO:0000313" key="1">
    <source>
        <dbReference type="EMBL" id="EAZ93352.1"/>
    </source>
</evidence>